<dbReference type="InParanoid" id="A2F496"/>
<evidence type="ECO:0000259" key="3">
    <source>
        <dbReference type="PROSITE" id="PS50011"/>
    </source>
</evidence>
<dbReference type="Pfam" id="PF00069">
    <property type="entry name" value="Pkinase"/>
    <property type="match status" value="1"/>
</dbReference>
<dbReference type="PANTHER" id="PTHR24346">
    <property type="entry name" value="MAP/MICROTUBULE AFFINITY-REGULATING KINASE"/>
    <property type="match status" value="1"/>
</dbReference>
<dbReference type="eggNOG" id="KOG0586">
    <property type="taxonomic scope" value="Eukaryota"/>
</dbReference>
<dbReference type="EMBL" id="DS113607">
    <property type="protein sequence ID" value="EAY00275.1"/>
    <property type="molecule type" value="Genomic_DNA"/>
</dbReference>
<protein>
    <submittedName>
        <fullName evidence="4">CAMK family protein kinase</fullName>
    </submittedName>
</protein>
<keyword evidence="1" id="KW-0547">Nucleotide-binding</keyword>
<name>A2F496_TRIV3</name>
<keyword evidence="5" id="KW-1185">Reference proteome</keyword>
<accession>A2F496</accession>
<dbReference type="SMART" id="SM00220">
    <property type="entry name" value="S_TKc"/>
    <property type="match status" value="1"/>
</dbReference>
<evidence type="ECO:0000313" key="4">
    <source>
        <dbReference type="EMBL" id="EAY00275.1"/>
    </source>
</evidence>
<dbReference type="Gene3D" id="1.10.510.10">
    <property type="entry name" value="Transferase(Phosphotransferase) domain 1"/>
    <property type="match status" value="1"/>
</dbReference>
<dbReference type="RefSeq" id="XP_001313204.1">
    <property type="nucleotide sequence ID" value="XM_001313203.1"/>
</dbReference>
<evidence type="ECO:0000256" key="2">
    <source>
        <dbReference type="ARBA" id="ARBA00022840"/>
    </source>
</evidence>
<feature type="domain" description="Protein kinase" evidence="3">
    <location>
        <begin position="15"/>
        <end position="272"/>
    </location>
</feature>
<gene>
    <name evidence="4" type="ORF">TVAG_323940</name>
</gene>
<dbReference type="SUPFAM" id="SSF56112">
    <property type="entry name" value="Protein kinase-like (PK-like)"/>
    <property type="match status" value="1"/>
</dbReference>
<dbReference type="VEuPathDB" id="TrichDB:TVAG_323940"/>
<dbReference type="AlphaFoldDB" id="A2F496"/>
<dbReference type="OMA" id="NERIYHG"/>
<dbReference type="InterPro" id="IPR011009">
    <property type="entry name" value="Kinase-like_dom_sf"/>
</dbReference>
<dbReference type="STRING" id="5722.A2F496"/>
<dbReference type="PANTHER" id="PTHR24346:SF30">
    <property type="entry name" value="MATERNAL EMBRYONIC LEUCINE ZIPPER KINASE"/>
    <property type="match status" value="1"/>
</dbReference>
<dbReference type="FunFam" id="1.10.510.10:FF:000956">
    <property type="entry name" value="CAMK family protein kinase"/>
    <property type="match status" value="1"/>
</dbReference>
<dbReference type="Proteomes" id="UP000001542">
    <property type="component" value="Unassembled WGS sequence"/>
</dbReference>
<dbReference type="GO" id="GO:0005524">
    <property type="term" value="F:ATP binding"/>
    <property type="evidence" value="ECO:0007669"/>
    <property type="project" value="UniProtKB-KW"/>
</dbReference>
<dbReference type="VEuPathDB" id="TrichDB:TVAGG3_1029110"/>
<evidence type="ECO:0000256" key="1">
    <source>
        <dbReference type="ARBA" id="ARBA00022741"/>
    </source>
</evidence>
<keyword evidence="4" id="KW-0418">Kinase</keyword>
<sequence>MSYSSAQIPKSFGDYQLKNIIQRHQSSLVALVYSEKKKQYFAAKIFFRNLLQDSFQLQILEKELRIMERIKHENIVNFEEIIYTDDLIIVVMEFIERFLNERIYHGSNISESHFFNMLGQIVSAISYLHERGIAHRDIKLDNIGITFDNKIKLIDFGMSSIKESHSIDSLRTTFCGTLEYIAPEILRGESYDAKAADIWSLGVVAYVLATGNLPFTGTEKLLIHSILSCEYSFPSFVSEEVKTLVRSMLQLDPTKRPTIDQIQKMIPTNIPLKQMGQLHHLPLSKKDLIKKPQIRLTSPNLKTSQINLSSSKYTRISISGKISLD</sequence>
<dbReference type="GO" id="GO:0051726">
    <property type="term" value="P:regulation of cell cycle"/>
    <property type="evidence" value="ECO:0000318"/>
    <property type="project" value="GO_Central"/>
</dbReference>
<dbReference type="KEGG" id="tva:4758091"/>
<dbReference type="OrthoDB" id="541276at2759"/>
<keyword evidence="4" id="KW-0808">Transferase</keyword>
<evidence type="ECO:0000313" key="5">
    <source>
        <dbReference type="Proteomes" id="UP000001542"/>
    </source>
</evidence>
<dbReference type="GO" id="GO:0004674">
    <property type="term" value="F:protein serine/threonine kinase activity"/>
    <property type="evidence" value="ECO:0000318"/>
    <property type="project" value="GO_Central"/>
</dbReference>
<keyword evidence="2" id="KW-0067">ATP-binding</keyword>
<reference evidence="4" key="2">
    <citation type="journal article" date="2007" name="Science">
        <title>Draft genome sequence of the sexually transmitted pathogen Trichomonas vaginalis.</title>
        <authorList>
            <person name="Carlton J.M."/>
            <person name="Hirt R.P."/>
            <person name="Silva J.C."/>
            <person name="Delcher A.L."/>
            <person name="Schatz M."/>
            <person name="Zhao Q."/>
            <person name="Wortman J.R."/>
            <person name="Bidwell S.L."/>
            <person name="Alsmark U.C.M."/>
            <person name="Besteiro S."/>
            <person name="Sicheritz-Ponten T."/>
            <person name="Noel C.J."/>
            <person name="Dacks J.B."/>
            <person name="Foster P.G."/>
            <person name="Simillion C."/>
            <person name="Van de Peer Y."/>
            <person name="Miranda-Saavedra D."/>
            <person name="Barton G.J."/>
            <person name="Westrop G.D."/>
            <person name="Mueller S."/>
            <person name="Dessi D."/>
            <person name="Fiori P.L."/>
            <person name="Ren Q."/>
            <person name="Paulsen I."/>
            <person name="Zhang H."/>
            <person name="Bastida-Corcuera F.D."/>
            <person name="Simoes-Barbosa A."/>
            <person name="Brown M.T."/>
            <person name="Hayes R.D."/>
            <person name="Mukherjee M."/>
            <person name="Okumura C.Y."/>
            <person name="Schneider R."/>
            <person name="Smith A.J."/>
            <person name="Vanacova S."/>
            <person name="Villalvazo M."/>
            <person name="Haas B.J."/>
            <person name="Pertea M."/>
            <person name="Feldblyum T.V."/>
            <person name="Utterback T.R."/>
            <person name="Shu C.L."/>
            <person name="Osoegawa K."/>
            <person name="de Jong P.J."/>
            <person name="Hrdy I."/>
            <person name="Horvathova L."/>
            <person name="Zubacova Z."/>
            <person name="Dolezal P."/>
            <person name="Malik S.B."/>
            <person name="Logsdon J.M. Jr."/>
            <person name="Henze K."/>
            <person name="Gupta A."/>
            <person name="Wang C.C."/>
            <person name="Dunne R.L."/>
            <person name="Upcroft J.A."/>
            <person name="Upcroft P."/>
            <person name="White O."/>
            <person name="Salzberg S.L."/>
            <person name="Tang P."/>
            <person name="Chiu C.-H."/>
            <person name="Lee Y.-S."/>
            <person name="Embley T.M."/>
            <person name="Coombs G.H."/>
            <person name="Mottram J.C."/>
            <person name="Tachezy J."/>
            <person name="Fraser-Liggett C.M."/>
            <person name="Johnson P.J."/>
        </authorList>
    </citation>
    <scope>NUCLEOTIDE SEQUENCE [LARGE SCALE GENOMIC DNA]</scope>
    <source>
        <strain evidence="4">G3</strain>
    </source>
</reference>
<dbReference type="SMR" id="A2F496"/>
<dbReference type="InterPro" id="IPR000719">
    <property type="entry name" value="Prot_kinase_dom"/>
</dbReference>
<proteinExistence type="predicted"/>
<reference evidence="4" key="1">
    <citation type="submission" date="2006-10" db="EMBL/GenBank/DDBJ databases">
        <authorList>
            <person name="Amadeo P."/>
            <person name="Zhao Q."/>
            <person name="Wortman J."/>
            <person name="Fraser-Liggett C."/>
            <person name="Carlton J."/>
        </authorList>
    </citation>
    <scope>NUCLEOTIDE SEQUENCE</scope>
    <source>
        <strain evidence="4">G3</strain>
    </source>
</reference>
<organism evidence="4 5">
    <name type="scientific">Trichomonas vaginalis (strain ATCC PRA-98 / G3)</name>
    <dbReference type="NCBI Taxonomy" id="412133"/>
    <lineage>
        <taxon>Eukaryota</taxon>
        <taxon>Metamonada</taxon>
        <taxon>Parabasalia</taxon>
        <taxon>Trichomonadida</taxon>
        <taxon>Trichomonadidae</taxon>
        <taxon>Trichomonas</taxon>
    </lineage>
</organism>
<dbReference type="PROSITE" id="PS50011">
    <property type="entry name" value="PROTEIN_KINASE_DOM"/>
    <property type="match status" value="1"/>
</dbReference>